<keyword evidence="2" id="KW-1185">Reference proteome</keyword>
<gene>
    <name evidence="1" type="primary">eriC</name>
    <name evidence="1" type="ORF">FVB9532_03492</name>
</gene>
<dbReference type="EMBL" id="CABVMM010000016">
    <property type="protein sequence ID" value="VVV02194.1"/>
    <property type="molecule type" value="Genomic_DNA"/>
</dbReference>
<evidence type="ECO:0000313" key="1">
    <source>
        <dbReference type="EMBL" id="VVV02194.1"/>
    </source>
</evidence>
<protein>
    <submittedName>
        <fullName evidence="1">Chloride/fluoride channel protein</fullName>
    </submittedName>
</protein>
<organism evidence="1 2">
    <name type="scientific">Mesonia oceanica</name>
    <dbReference type="NCBI Taxonomy" id="2687242"/>
    <lineage>
        <taxon>Bacteria</taxon>
        <taxon>Pseudomonadati</taxon>
        <taxon>Bacteroidota</taxon>
        <taxon>Flavobacteriia</taxon>
        <taxon>Flavobacteriales</taxon>
        <taxon>Flavobacteriaceae</taxon>
        <taxon>Mesonia</taxon>
    </lineage>
</organism>
<evidence type="ECO:0000313" key="2">
    <source>
        <dbReference type="Proteomes" id="UP000356253"/>
    </source>
</evidence>
<reference evidence="1" key="1">
    <citation type="submission" date="2019-09" db="EMBL/GenBank/DDBJ databases">
        <authorList>
            <person name="Rodrigo-Torres L."/>
            <person name="Arahal R. D."/>
            <person name="Lucena T."/>
        </authorList>
    </citation>
    <scope>NUCLEOTIDE SEQUENCE</scope>
    <source>
        <strain evidence="1">ISS653</strain>
    </source>
</reference>
<accession>A0AC61YCG5</accession>
<dbReference type="Proteomes" id="UP000356253">
    <property type="component" value="Unassembled WGS sequence"/>
</dbReference>
<sequence length="439" mass="47059">MVQPKYLKEEKIIFYDVVRWFFLATIIGLGSGLLVSFFIKLLDWGTAYSQNFSKYFWIAPVFFITNIVLIKYLAPDAEGHGTEKVIEAIHKRAGRIRVAVIPIKLITTLLTLFSGGSVGKEGPSAQMGGGLSSLLADILKFNDEDRKKLVICGISAGFAAIFGTPISGAVFGIEVLFVGVLLYDVLLPSFVAGITAFYITHLMGVTRTDYHIDFTAGINEFFILKVALAGVAFGICAFLFIEVMNRTEALTNKIKIHFLLKGLIGGSIIILIGSLFGTEALGLGTSTVTGIFNGVKIVWYLFFLKIIVTSVTLNFGGSGGVVTPIFFVGATLGALIGQLTGNDPALFAAIGLVAVLGGTTNAPIAACIMGIELFGAAIAPYASLACIISFFITGNRSIYPTQILALKKASHLTTVIGRQIKMLDKEVKEENPNENNTPS</sequence>
<comment type="caution">
    <text evidence="1">The sequence shown here is derived from an EMBL/GenBank/DDBJ whole genome shotgun (WGS) entry which is preliminary data.</text>
</comment>
<name>A0AC61YCG5_9FLAO</name>
<proteinExistence type="predicted"/>